<keyword evidence="1" id="KW-0732">Signal</keyword>
<feature type="signal peptide" evidence="1">
    <location>
        <begin position="1"/>
        <end position="30"/>
    </location>
</feature>
<reference evidence="2 3" key="1">
    <citation type="submission" date="2019-06" db="EMBL/GenBank/DDBJ databases">
        <title>Complete genome of Microbacterium foliorum M2.</title>
        <authorList>
            <person name="Cao G."/>
        </authorList>
    </citation>
    <scope>NUCLEOTIDE SEQUENCE [LARGE SCALE GENOMIC DNA]</scope>
    <source>
        <strain evidence="2 3">M2</strain>
    </source>
</reference>
<evidence type="ECO:0000313" key="2">
    <source>
        <dbReference type="EMBL" id="QDE36354.1"/>
    </source>
</evidence>
<protein>
    <submittedName>
        <fullName evidence="2">Uncharacterized protein</fullName>
    </submittedName>
</protein>
<dbReference type="AlphaFoldDB" id="A0A4Y5YU61"/>
<feature type="chain" id="PRO_5021417264" evidence="1">
    <location>
        <begin position="31"/>
        <end position="176"/>
    </location>
</feature>
<proteinExistence type="predicted"/>
<dbReference type="EMBL" id="CP041040">
    <property type="protein sequence ID" value="QDE36354.1"/>
    <property type="molecule type" value="Genomic_DNA"/>
</dbReference>
<name>A0A4Y5YU61_9MICO</name>
<organism evidence="2 3">
    <name type="scientific">Microbacterium foliorum</name>
    <dbReference type="NCBI Taxonomy" id="104336"/>
    <lineage>
        <taxon>Bacteria</taxon>
        <taxon>Bacillati</taxon>
        <taxon>Actinomycetota</taxon>
        <taxon>Actinomycetes</taxon>
        <taxon>Micrococcales</taxon>
        <taxon>Microbacteriaceae</taxon>
        <taxon>Microbacterium</taxon>
    </lineage>
</organism>
<dbReference type="Proteomes" id="UP000316125">
    <property type="component" value="Chromosome"/>
</dbReference>
<dbReference type="PROSITE" id="PS51257">
    <property type="entry name" value="PROKAR_LIPOPROTEIN"/>
    <property type="match status" value="1"/>
</dbReference>
<sequence length="176" mass="17846">MTGIRGDRSRGARLLLVAATIMMLAGCATATTGPPGASPTATPTPTAACPQVEGVELPPECAPYDPEHAMAQNDRYRDRVDLSDESRAAAEQPAADIRTALETLRTSGDLSVEAVEDAIADAGLSGIQTLGDERAVAFGVAAPEGGCIFGEVSAEVLSVEIGGVIMDGGCLPAVGH</sequence>
<evidence type="ECO:0000313" key="3">
    <source>
        <dbReference type="Proteomes" id="UP000316125"/>
    </source>
</evidence>
<dbReference type="OrthoDB" id="4823926at2"/>
<gene>
    <name evidence="2" type="ORF">FIV50_17140</name>
</gene>
<accession>A0A4Y5YU61</accession>
<evidence type="ECO:0000256" key="1">
    <source>
        <dbReference type="SAM" id="SignalP"/>
    </source>
</evidence>
<dbReference type="RefSeq" id="WP_140038476.1">
    <property type="nucleotide sequence ID" value="NZ_CP041040.1"/>
</dbReference>